<evidence type="ECO:0000313" key="7">
    <source>
        <dbReference type="EMBL" id="VDH96135.1"/>
    </source>
</evidence>
<feature type="domain" description="ShKT" evidence="6">
    <location>
        <begin position="40"/>
        <end position="77"/>
    </location>
</feature>
<feature type="chain" id="PRO_5032692426" evidence="4">
    <location>
        <begin position="18"/>
        <end position="109"/>
    </location>
</feature>
<dbReference type="EMBL" id="UYJE01000762">
    <property type="protein sequence ID" value="VDH96135.1"/>
    <property type="molecule type" value="Genomic_DNA"/>
</dbReference>
<keyword evidence="2" id="KW-0722">Serine protease inhibitor</keyword>
<feature type="signal peptide" evidence="4">
    <location>
        <begin position="1"/>
        <end position="17"/>
    </location>
</feature>
<proteinExistence type="predicted"/>
<evidence type="ECO:0000313" key="8">
    <source>
        <dbReference type="Proteomes" id="UP000596742"/>
    </source>
</evidence>
<dbReference type="GO" id="GO:0004867">
    <property type="term" value="F:serine-type endopeptidase inhibitor activity"/>
    <property type="evidence" value="ECO:0007669"/>
    <property type="project" value="UniProtKB-KW"/>
</dbReference>
<evidence type="ECO:0000256" key="1">
    <source>
        <dbReference type="ARBA" id="ARBA00022690"/>
    </source>
</evidence>
<dbReference type="InterPro" id="IPR003582">
    <property type="entry name" value="ShKT_dom"/>
</dbReference>
<evidence type="ECO:0000259" key="6">
    <source>
        <dbReference type="PROSITE" id="PS51670"/>
    </source>
</evidence>
<sequence length="109" mass="12416">MIRFVVILSVFVLVIQAKPSENEYYRLLENLLEERDVQTCGINDKYLNCNYQQQCQGETCPGDKYCCSSKCGNICLCHPIPQNCSKHCVNGYQLGNNGCYICECNTSKR</sequence>
<feature type="non-terminal residue" evidence="7">
    <location>
        <position position="109"/>
    </location>
</feature>
<accession>A0A8B6BXB2</accession>
<evidence type="ECO:0000256" key="4">
    <source>
        <dbReference type="SAM" id="SignalP"/>
    </source>
</evidence>
<evidence type="ECO:0000259" key="5">
    <source>
        <dbReference type="PROSITE" id="PS51252"/>
    </source>
</evidence>
<dbReference type="PROSITE" id="PS51252">
    <property type="entry name" value="ANTISTASIN"/>
    <property type="match status" value="1"/>
</dbReference>
<gene>
    <name evidence="7" type="ORF">MGAL_10B077385</name>
</gene>
<dbReference type="Gene3D" id="2.10.22.10">
    <property type="entry name" value="Antistasin, domain 1"/>
    <property type="match status" value="1"/>
</dbReference>
<keyword evidence="4" id="KW-0732">Signal</keyword>
<comment type="caution">
    <text evidence="7">The sequence shown here is derived from an EMBL/GenBank/DDBJ whole genome shotgun (WGS) entry which is preliminary data.</text>
</comment>
<dbReference type="InterPro" id="IPR004094">
    <property type="entry name" value="Antistasin-like"/>
</dbReference>
<feature type="domain" description="Antistasin-like" evidence="5">
    <location>
        <begin position="77"/>
        <end position="104"/>
    </location>
</feature>
<dbReference type="Proteomes" id="UP000596742">
    <property type="component" value="Unassembled WGS sequence"/>
</dbReference>
<keyword evidence="1" id="KW-0646">Protease inhibitor</keyword>
<comment type="caution">
    <text evidence="3">Lacks conserved residue(s) required for the propagation of feature annotation.</text>
</comment>
<dbReference type="Pfam" id="PF02822">
    <property type="entry name" value="Antistasin"/>
    <property type="match status" value="1"/>
</dbReference>
<dbReference type="OrthoDB" id="10377720at2759"/>
<evidence type="ECO:0000256" key="3">
    <source>
        <dbReference type="PROSITE-ProRule" id="PRU01005"/>
    </source>
</evidence>
<name>A0A8B6BXB2_MYTGA</name>
<dbReference type="PROSITE" id="PS51670">
    <property type="entry name" value="SHKT"/>
    <property type="match status" value="1"/>
</dbReference>
<organism evidence="7 8">
    <name type="scientific">Mytilus galloprovincialis</name>
    <name type="common">Mediterranean mussel</name>
    <dbReference type="NCBI Taxonomy" id="29158"/>
    <lineage>
        <taxon>Eukaryota</taxon>
        <taxon>Metazoa</taxon>
        <taxon>Spiralia</taxon>
        <taxon>Lophotrochozoa</taxon>
        <taxon>Mollusca</taxon>
        <taxon>Bivalvia</taxon>
        <taxon>Autobranchia</taxon>
        <taxon>Pteriomorphia</taxon>
        <taxon>Mytilida</taxon>
        <taxon>Mytiloidea</taxon>
        <taxon>Mytilidae</taxon>
        <taxon>Mytilinae</taxon>
        <taxon>Mytilus</taxon>
    </lineage>
</organism>
<dbReference type="AlphaFoldDB" id="A0A8B6BXB2"/>
<evidence type="ECO:0000256" key="2">
    <source>
        <dbReference type="ARBA" id="ARBA00022900"/>
    </source>
</evidence>
<reference evidence="7" key="1">
    <citation type="submission" date="2018-11" db="EMBL/GenBank/DDBJ databases">
        <authorList>
            <person name="Alioto T."/>
            <person name="Alioto T."/>
        </authorList>
    </citation>
    <scope>NUCLEOTIDE SEQUENCE</scope>
</reference>
<protein>
    <submittedName>
        <fullName evidence="7">Uncharacterized protein</fullName>
    </submittedName>
</protein>
<keyword evidence="8" id="KW-1185">Reference proteome</keyword>